<feature type="signal peptide" evidence="2">
    <location>
        <begin position="1"/>
        <end position="29"/>
    </location>
</feature>
<dbReference type="EMBL" id="CADCUK010000166">
    <property type="protein sequence ID" value="CAA9387153.1"/>
    <property type="molecule type" value="Genomic_DNA"/>
</dbReference>
<accession>A0A6J4NG64</accession>
<feature type="compositionally biased region" description="Basic and acidic residues" evidence="1">
    <location>
        <begin position="51"/>
        <end position="61"/>
    </location>
</feature>
<organism evidence="3">
    <name type="scientific">uncultured Nocardioidaceae bacterium</name>
    <dbReference type="NCBI Taxonomy" id="253824"/>
    <lineage>
        <taxon>Bacteria</taxon>
        <taxon>Bacillati</taxon>
        <taxon>Actinomycetota</taxon>
        <taxon>Actinomycetes</taxon>
        <taxon>Propionibacteriales</taxon>
        <taxon>Nocardioidaceae</taxon>
        <taxon>environmental samples</taxon>
    </lineage>
</organism>
<keyword evidence="2" id="KW-0732">Signal</keyword>
<reference evidence="3" key="1">
    <citation type="submission" date="2020-02" db="EMBL/GenBank/DDBJ databases">
        <authorList>
            <person name="Meier V. D."/>
        </authorList>
    </citation>
    <scope>NUCLEOTIDE SEQUENCE</scope>
    <source>
        <strain evidence="3">AVDCRST_MAG47</strain>
    </source>
</reference>
<sequence>MNTESPRLRALLAAGAALVVFGITIPATAAPDASNPNRPGVGEVGQAQFKADPKGQYKNDHNNGFTCDGNKGAGVAGNPALPHNCGTPPPVGNSEPDTNTDPNTDPGPGEWWSGNN</sequence>
<feature type="region of interest" description="Disordered" evidence="1">
    <location>
        <begin position="28"/>
        <end position="116"/>
    </location>
</feature>
<gene>
    <name evidence="3" type="ORF">AVDCRST_MAG47-2586</name>
</gene>
<protein>
    <submittedName>
        <fullName evidence="3">Uncharacterized protein</fullName>
    </submittedName>
</protein>
<evidence type="ECO:0000313" key="3">
    <source>
        <dbReference type="EMBL" id="CAA9387153.1"/>
    </source>
</evidence>
<proteinExistence type="predicted"/>
<dbReference type="AlphaFoldDB" id="A0A6J4NG64"/>
<evidence type="ECO:0000256" key="2">
    <source>
        <dbReference type="SAM" id="SignalP"/>
    </source>
</evidence>
<evidence type="ECO:0000256" key="1">
    <source>
        <dbReference type="SAM" id="MobiDB-lite"/>
    </source>
</evidence>
<feature type="chain" id="PRO_5026990922" evidence="2">
    <location>
        <begin position="30"/>
        <end position="116"/>
    </location>
</feature>
<name>A0A6J4NG64_9ACTN</name>